<evidence type="ECO:0000256" key="2">
    <source>
        <dbReference type="ARBA" id="ARBA00022692"/>
    </source>
</evidence>
<evidence type="ECO:0000256" key="5">
    <source>
        <dbReference type="ARBA" id="ARBA00023136"/>
    </source>
</evidence>
<proteinExistence type="predicted"/>
<evidence type="ECO:0000256" key="1">
    <source>
        <dbReference type="ARBA" id="ARBA00004225"/>
    </source>
</evidence>
<keyword evidence="4" id="KW-0496">Mitochondrion</keyword>
<evidence type="ECO:0000256" key="3">
    <source>
        <dbReference type="ARBA" id="ARBA00022989"/>
    </source>
</evidence>
<dbReference type="PANTHER" id="PTHR28234:SF1">
    <property type="entry name" value="NUCLEAR CONTROL OF ATPASE PROTEIN 2"/>
    <property type="match status" value="1"/>
</dbReference>
<sequence length="677" mass="75655">MSLMIDHISQVDGQLDRLQLSKQASALSSPELHSASDDAQDHFLSDPISGQGLDLHRILKLQAAIKILSTATSSRALLSSETILATLEQAQALHISATNNQERDGYTTQEQELHWLLVSKAATQTYGLILNVLLEQTLPLSSDIGYWNGILGSYRYTGLYTIQTSPLRLWRWANDVYSDAWQRLQSIRSAGDSNDEEEKQGSISDRWRQFYGLVKDSVRDRSLADMQSRFLSPLTMSRMEAHSKKKHLKKLREMSASGLGILMDEGMIFDVNDEGSVSSKSRSNSQNEWRSVVSKSVSLMETVLGSITVLELGASEFEETVFMGVDDNSGSTQHATEDQSSAQATRLGARLQHILRVNVPSHLAATKQLVRKYGKPSRLVRYWLPALALVLSSGTLLRVFVNRKAEIVRWIRDLGDTTIDFWNNWVVEPTKKVIGTIRHDKDSEIAIMSKESLQGDRASLERMVVDFAVDNPDASGGAPLTDAEIANIRAKVREGDLTPVLRAYEKDLRRPFMGTIKGDLIRALLIQVQKTKVDVEVAVGGIDNLLKSQELVFGFVGLTPGILVCIGVSRWLSGVFAGRRGRFQGGNQGSLIRTLRNVDRVLIGSVPTDNGMLSYKDHGMLLCEVHVLRERARRILPGEIFDEFLEEVSDLVDLRTGVERQIQVAERIRWAYSKWLR</sequence>
<dbReference type="InterPro" id="IPR013946">
    <property type="entry name" value="NCA2-like"/>
</dbReference>
<keyword evidence="5 6" id="KW-0472">Membrane</keyword>
<keyword evidence="2 6" id="KW-0812">Transmembrane</keyword>
<evidence type="ECO:0000256" key="6">
    <source>
        <dbReference type="SAM" id="Phobius"/>
    </source>
</evidence>
<feature type="transmembrane region" description="Helical" evidence="6">
    <location>
        <begin position="551"/>
        <end position="572"/>
    </location>
</feature>
<dbReference type="Pfam" id="PF08637">
    <property type="entry name" value="NCA2"/>
    <property type="match status" value="1"/>
</dbReference>
<dbReference type="EMBL" id="JBEFKJ010000001">
    <property type="protein sequence ID" value="KAL2048588.1"/>
    <property type="molecule type" value="Genomic_DNA"/>
</dbReference>
<reference evidence="7 8" key="1">
    <citation type="submission" date="2024-09" db="EMBL/GenBank/DDBJ databases">
        <title>Rethinking Asexuality: The Enigmatic Case of Functional Sexual Genes in Lepraria (Stereocaulaceae).</title>
        <authorList>
            <person name="Doellman M."/>
            <person name="Sun Y."/>
            <person name="Barcenas-Pena A."/>
            <person name="Lumbsch H.T."/>
            <person name="Grewe F."/>
        </authorList>
    </citation>
    <scope>NUCLEOTIDE SEQUENCE [LARGE SCALE GENOMIC DNA]</scope>
    <source>
        <strain evidence="7 8">Mercado 3170</strain>
    </source>
</reference>
<keyword evidence="8" id="KW-1185">Reference proteome</keyword>
<protein>
    <recommendedName>
        <fullName evidence="9">NCA2-domain-containing protein</fullName>
    </recommendedName>
</protein>
<gene>
    <name evidence="7" type="ORF">N7G274_000500</name>
</gene>
<feature type="transmembrane region" description="Helical" evidence="6">
    <location>
        <begin position="382"/>
        <end position="401"/>
    </location>
</feature>
<comment type="caution">
    <text evidence="7">The sequence shown here is derived from an EMBL/GenBank/DDBJ whole genome shotgun (WGS) entry which is preliminary data.</text>
</comment>
<accession>A0ABR4ATX2</accession>
<comment type="subcellular location">
    <subcellularLocation>
        <location evidence="1">Mitochondrion membrane</location>
        <topology evidence="1">Multi-pass membrane protein</topology>
    </subcellularLocation>
</comment>
<evidence type="ECO:0000313" key="8">
    <source>
        <dbReference type="Proteomes" id="UP001590950"/>
    </source>
</evidence>
<evidence type="ECO:0000313" key="7">
    <source>
        <dbReference type="EMBL" id="KAL2048588.1"/>
    </source>
</evidence>
<name>A0ABR4ATX2_9LECA</name>
<keyword evidence="3 6" id="KW-1133">Transmembrane helix</keyword>
<evidence type="ECO:0000256" key="4">
    <source>
        <dbReference type="ARBA" id="ARBA00023128"/>
    </source>
</evidence>
<dbReference type="Proteomes" id="UP001590950">
    <property type="component" value="Unassembled WGS sequence"/>
</dbReference>
<evidence type="ECO:0008006" key="9">
    <source>
        <dbReference type="Google" id="ProtNLM"/>
    </source>
</evidence>
<dbReference type="PANTHER" id="PTHR28234">
    <property type="entry name" value="NUCLEAR CONTROL OF ATPASE PROTEIN 2"/>
    <property type="match status" value="1"/>
</dbReference>
<organism evidence="7 8">
    <name type="scientific">Stereocaulon virgatum</name>
    <dbReference type="NCBI Taxonomy" id="373712"/>
    <lineage>
        <taxon>Eukaryota</taxon>
        <taxon>Fungi</taxon>
        <taxon>Dikarya</taxon>
        <taxon>Ascomycota</taxon>
        <taxon>Pezizomycotina</taxon>
        <taxon>Lecanoromycetes</taxon>
        <taxon>OSLEUM clade</taxon>
        <taxon>Lecanoromycetidae</taxon>
        <taxon>Lecanorales</taxon>
        <taxon>Lecanorineae</taxon>
        <taxon>Stereocaulaceae</taxon>
        <taxon>Stereocaulon</taxon>
    </lineage>
</organism>